<proteinExistence type="predicted"/>
<organism evidence="2 3">
    <name type="scientific">Brevundimonas halotolerans</name>
    <dbReference type="NCBI Taxonomy" id="69670"/>
    <lineage>
        <taxon>Bacteria</taxon>
        <taxon>Pseudomonadati</taxon>
        <taxon>Pseudomonadota</taxon>
        <taxon>Alphaproteobacteria</taxon>
        <taxon>Caulobacterales</taxon>
        <taxon>Caulobacteraceae</taxon>
        <taxon>Brevundimonas</taxon>
    </lineage>
</organism>
<dbReference type="EMBL" id="JACIJB010000010">
    <property type="protein sequence ID" value="MBB5661383.1"/>
    <property type="molecule type" value="Genomic_DNA"/>
</dbReference>
<protein>
    <recommendedName>
        <fullName evidence="4">Lipoprotein</fullName>
    </recommendedName>
</protein>
<evidence type="ECO:0000313" key="3">
    <source>
        <dbReference type="Proteomes" id="UP000548978"/>
    </source>
</evidence>
<name>A0A7W9A4W0_9CAUL</name>
<dbReference type="PANTHER" id="PTHR41339">
    <property type="entry name" value="LIPL48"/>
    <property type="match status" value="1"/>
</dbReference>
<feature type="chain" id="PRO_5031436044" description="Lipoprotein" evidence="1">
    <location>
        <begin position="25"/>
        <end position="486"/>
    </location>
</feature>
<accession>A0A7W9A4W0</accession>
<feature type="signal peptide" evidence="1">
    <location>
        <begin position="1"/>
        <end position="24"/>
    </location>
</feature>
<dbReference type="PANTHER" id="PTHR41339:SF1">
    <property type="entry name" value="SECRETED PROTEIN"/>
    <property type="match status" value="1"/>
</dbReference>
<evidence type="ECO:0008006" key="4">
    <source>
        <dbReference type="Google" id="ProtNLM"/>
    </source>
</evidence>
<keyword evidence="3" id="KW-1185">Reference proteome</keyword>
<dbReference type="AlphaFoldDB" id="A0A7W9A4W0"/>
<gene>
    <name evidence="2" type="ORF">FHS65_002144</name>
</gene>
<evidence type="ECO:0000256" key="1">
    <source>
        <dbReference type="SAM" id="SignalP"/>
    </source>
</evidence>
<reference evidence="2 3" key="1">
    <citation type="submission" date="2020-08" db="EMBL/GenBank/DDBJ databases">
        <title>Genomic Encyclopedia of Type Strains, Phase IV (KMG-IV): sequencing the most valuable type-strain genomes for metagenomic binning, comparative biology and taxonomic classification.</title>
        <authorList>
            <person name="Goeker M."/>
        </authorList>
    </citation>
    <scope>NUCLEOTIDE SEQUENCE [LARGE SCALE GENOMIC DNA]</scope>
    <source>
        <strain evidence="2 3">DSM 24448</strain>
    </source>
</reference>
<keyword evidence="1" id="KW-0732">Signal</keyword>
<evidence type="ECO:0000313" key="2">
    <source>
        <dbReference type="EMBL" id="MBB5661383.1"/>
    </source>
</evidence>
<dbReference type="PROSITE" id="PS51257">
    <property type="entry name" value="PROKAR_LIPOPROTEIN"/>
    <property type="match status" value="1"/>
</dbReference>
<comment type="caution">
    <text evidence="2">The sequence shown here is derived from an EMBL/GenBank/DDBJ whole genome shotgun (WGS) entry which is preliminary data.</text>
</comment>
<dbReference type="RefSeq" id="WP_183211106.1">
    <property type="nucleotide sequence ID" value="NZ_JACIJB010000010.1"/>
</dbReference>
<sequence length="486" mass="48261">MRLSKILLASAAALALASCGSAEVASPGEGDFGGGGGGGGGTGGGGGGGTGGAAADCPTGFSNVGTITAAGGVSLRNCQLPALIVGNLVVAQRAGTIYSVSGRTDVGQDRGANPSAPIAGAQQGILTVEPGVTIFGSGGLDYIVVNRGSQIFAEGTSTSPVVFTSRQSVEGTTGVDSIGQWGGLVILGRAPIAACPAGVTAPNIACEAQVEGTNAFYGGNTSADNSGRLRYFRLMHSGFQILPGNELNGITLAGVGSGTTMEYIQVHNSSDDGIEPFGGTVNMKYVILTGNDDDSFDTDTGYRGNVQFLIVRQAPTRGDRGFESSAAGSATSGLFTRPIVSNATVIGRTDGGGGDGILLNTGHALQLYNSVVAKPSGTCFDIDDAATVANGPTFNSVYLSCGTTFRADGNQDAATAAIFGTGANNSAGGSTLNGVINGANEAAITATPVNAVNGFFTDTTYIGAVRDSTDTWFAGWSCGIATGSTC</sequence>
<dbReference type="Proteomes" id="UP000548978">
    <property type="component" value="Unassembled WGS sequence"/>
</dbReference>